<protein>
    <recommendedName>
        <fullName evidence="1">Dynein heavy chain AAA 5 extension domain-containing protein</fullName>
    </recommendedName>
</protein>
<dbReference type="eggNOG" id="KOG3595">
    <property type="taxonomic scope" value="Eukaryota"/>
</dbReference>
<dbReference type="Gene3D" id="1.10.472.130">
    <property type="match status" value="1"/>
</dbReference>
<dbReference type="EnsemblMetazoa" id="Aqu2.1.02013_001">
    <property type="protein sequence ID" value="Aqu2.1.02013_001"/>
    <property type="gene ID" value="Aqu2.1.02013"/>
</dbReference>
<evidence type="ECO:0000313" key="2">
    <source>
        <dbReference type="EnsemblMetazoa" id="Aqu2.1.02013_001"/>
    </source>
</evidence>
<dbReference type="OrthoDB" id="14187at2759"/>
<dbReference type="InParanoid" id="A0A1X7SIZ1"/>
<feature type="domain" description="Dynein heavy chain AAA 5 extension" evidence="1">
    <location>
        <begin position="1"/>
        <end position="85"/>
    </location>
</feature>
<sequence>MLHQMIRNIVSYSQSHPDLPMLSDQIEAYVPRYLKFCLIWCFSGDRKMVYHEKMGDFIRGTTTIPLPPGTAPIIDFEVNIQGEWVVGLNVSSATIPELLLKRFDHYCEYKRTPNRVVMAPSQLGKWLVLFCDEINLPDLDKYGTQRVICDHN</sequence>
<dbReference type="AlphaFoldDB" id="A0A1X7SIZ1"/>
<dbReference type="GO" id="GO:0007018">
    <property type="term" value="P:microtubule-based movement"/>
    <property type="evidence" value="ECO:0007669"/>
    <property type="project" value="InterPro"/>
</dbReference>
<dbReference type="STRING" id="400682.A0A1X7SIZ1"/>
<dbReference type="GO" id="GO:0051959">
    <property type="term" value="F:dynein light intermediate chain binding"/>
    <property type="evidence" value="ECO:0007669"/>
    <property type="project" value="InterPro"/>
</dbReference>
<dbReference type="InterPro" id="IPR026983">
    <property type="entry name" value="DHC"/>
</dbReference>
<dbReference type="InterPro" id="IPR041466">
    <property type="entry name" value="Dynein_AAA5_ext"/>
</dbReference>
<dbReference type="GO" id="GO:0005858">
    <property type="term" value="C:axonemal dynein complex"/>
    <property type="evidence" value="ECO:0007669"/>
    <property type="project" value="TreeGrafter"/>
</dbReference>
<proteinExistence type="predicted"/>
<dbReference type="Pfam" id="PF17852">
    <property type="entry name" value="Dynein_AAA_lid"/>
    <property type="match status" value="1"/>
</dbReference>
<dbReference type="GO" id="GO:0045505">
    <property type="term" value="F:dynein intermediate chain binding"/>
    <property type="evidence" value="ECO:0007669"/>
    <property type="project" value="InterPro"/>
</dbReference>
<dbReference type="PANTHER" id="PTHR46532:SF13">
    <property type="entry name" value="CYTOPLASMIC DYNEIN 1 HEAVY CHAIN 1"/>
    <property type="match status" value="1"/>
</dbReference>
<organism evidence="2">
    <name type="scientific">Amphimedon queenslandica</name>
    <name type="common">Sponge</name>
    <dbReference type="NCBI Taxonomy" id="400682"/>
    <lineage>
        <taxon>Eukaryota</taxon>
        <taxon>Metazoa</taxon>
        <taxon>Porifera</taxon>
        <taxon>Demospongiae</taxon>
        <taxon>Heteroscleromorpha</taxon>
        <taxon>Haplosclerida</taxon>
        <taxon>Niphatidae</taxon>
        <taxon>Amphimedon</taxon>
    </lineage>
</organism>
<reference evidence="2" key="1">
    <citation type="submission" date="2017-05" db="UniProtKB">
        <authorList>
            <consortium name="EnsemblMetazoa"/>
        </authorList>
    </citation>
    <scope>IDENTIFICATION</scope>
</reference>
<accession>A0A1X7SIZ1</accession>
<evidence type="ECO:0000259" key="1">
    <source>
        <dbReference type="Pfam" id="PF17852"/>
    </source>
</evidence>
<dbReference type="PANTHER" id="PTHR46532">
    <property type="entry name" value="MALE FERTILITY FACTOR KL5"/>
    <property type="match status" value="1"/>
</dbReference>
<name>A0A1X7SIZ1_AMPQE</name>